<evidence type="ECO:0000256" key="8">
    <source>
        <dbReference type="PIRSR" id="PIRSR001217-1"/>
    </source>
</evidence>
<keyword evidence="4 7" id="KW-0378">Hydrolase</keyword>
<dbReference type="GO" id="GO:0005886">
    <property type="term" value="C:plasma membrane"/>
    <property type="evidence" value="ECO:0007669"/>
    <property type="project" value="UniProtKB-SubCell"/>
</dbReference>
<dbReference type="Proteomes" id="UP000729733">
    <property type="component" value="Unassembled WGS sequence"/>
</dbReference>
<dbReference type="InterPro" id="IPR002142">
    <property type="entry name" value="Peptidase_S49"/>
</dbReference>
<dbReference type="PROSITE" id="PS51139">
    <property type="entry name" value="GTF2I"/>
    <property type="match status" value="1"/>
</dbReference>
<dbReference type="NCBIfam" id="TIGR00705">
    <property type="entry name" value="SppA_67K"/>
    <property type="match status" value="1"/>
</dbReference>
<proteinExistence type="inferred from homology"/>
<dbReference type="EMBL" id="JADWDC010000145">
    <property type="protein sequence ID" value="MCC0179936.1"/>
    <property type="molecule type" value="Genomic_DNA"/>
</dbReference>
<dbReference type="RefSeq" id="WP_229643036.1">
    <property type="nucleotide sequence ID" value="NZ_JADWDC010000145.1"/>
</dbReference>
<evidence type="ECO:0000256" key="5">
    <source>
        <dbReference type="ARBA" id="ARBA00022825"/>
    </source>
</evidence>
<keyword evidence="6 7" id="KW-0472">Membrane</keyword>
<dbReference type="CDD" id="cd07018">
    <property type="entry name" value="S49_SppA_67K_type"/>
    <property type="match status" value="1"/>
</dbReference>
<sequence>MRQFLKQTFASTIGSMVGLLLLITLGASGLVVVLFAALGDEESPGIKDKSVLVFDLSTQVRDSKPPANLAQAFSGKKQDIITLRQTLQAIARATEDDRITALFLDGRTGGSPNGYATMAELRGALEKFQAAGKKIIAYDVTLSEREYYLSSLANEIIVNPMGTMEINGLSSKQMFFKGALEKYGVGVQVIRVGDYKSAVEPYIRYDLSAANREQTKALLTDLWSKFLDTVADSRGLEVDKLQKIVDSQGYIDPEDAKNIGLIDRVGYYDNVVTELRKLTGETEKTAAAESFRQVDLGSYADSTIRPPEVAVMGEEKIAVVYAEGAIVGGRGSIETIGSDRFAEVFRELGEDETVKAIVLRVNSPGGSATASEVILREILLAKKQKPIVVSMGNVAASGGYWIAAGANQIFAEENSITGSIGVFGLLSNIQEIANDHGVTWDVVKTGKFADIGSNVRPKTEAELAIYQKSVNKTYDLFLRKVSHYRNLPEAKVKEIARGRVWSGKEAVKIGLVDEIGGLESAIAYAAQEAKLKDNWQLQEYPQQNRFETEIVQRLFDVKLLESQGQIDPLTAEFLKIRQELAILQESSDPNEIYARLPFNFEID</sequence>
<dbReference type="Pfam" id="PF01343">
    <property type="entry name" value="Peptidase_S49"/>
    <property type="match status" value="2"/>
</dbReference>
<comment type="caution">
    <text evidence="10">The sequence shown here is derived from an EMBL/GenBank/DDBJ whole genome shotgun (WGS) entry which is preliminary data.</text>
</comment>
<comment type="subcellular location">
    <subcellularLocation>
        <location evidence="7">Cell inner membrane</location>
    </subcellularLocation>
    <subcellularLocation>
        <location evidence="1">Membrane</location>
    </subcellularLocation>
</comment>
<name>A0A964FIL2_9CYAN</name>
<keyword evidence="7" id="KW-1003">Cell membrane</keyword>
<feature type="domain" description="Peptidase S49" evidence="9">
    <location>
        <begin position="382"/>
        <end position="532"/>
    </location>
</feature>
<dbReference type="SUPFAM" id="SSF52096">
    <property type="entry name" value="ClpP/crotonase"/>
    <property type="match status" value="2"/>
</dbReference>
<dbReference type="GO" id="GO:0006465">
    <property type="term" value="P:signal peptide processing"/>
    <property type="evidence" value="ECO:0007669"/>
    <property type="project" value="InterPro"/>
</dbReference>
<dbReference type="PANTHER" id="PTHR33209:SF1">
    <property type="entry name" value="PEPTIDASE S49 DOMAIN-CONTAINING PROTEIN"/>
    <property type="match status" value="1"/>
</dbReference>
<evidence type="ECO:0000256" key="4">
    <source>
        <dbReference type="ARBA" id="ARBA00022801"/>
    </source>
</evidence>
<dbReference type="PIRSF" id="PIRSF001217">
    <property type="entry name" value="Protease_4_SppA"/>
    <property type="match status" value="1"/>
</dbReference>
<reference evidence="10" key="1">
    <citation type="journal article" date="2021" name="Antonie Van Leeuwenhoek">
        <title>Draft genome and description of Waterburya agarophytonicola gen. nov. sp. nov. (Pleurocapsales, Cyanobacteria): a seaweed symbiont.</title>
        <authorList>
            <person name="Bonthond G."/>
            <person name="Shalygin S."/>
            <person name="Bayer T."/>
            <person name="Weinberger F."/>
        </authorList>
    </citation>
    <scope>NUCLEOTIDE SEQUENCE</scope>
    <source>
        <strain evidence="10">KI4</strain>
    </source>
</reference>
<dbReference type="InterPro" id="IPR004212">
    <property type="entry name" value="GTF2I"/>
</dbReference>
<dbReference type="Gene3D" id="3.90.226.10">
    <property type="entry name" value="2-enoyl-CoA Hydratase, Chain A, domain 1"/>
    <property type="match status" value="4"/>
</dbReference>
<evidence type="ECO:0000313" key="10">
    <source>
        <dbReference type="EMBL" id="MCC0179936.1"/>
    </source>
</evidence>
<evidence type="ECO:0000313" key="11">
    <source>
        <dbReference type="Proteomes" id="UP000729733"/>
    </source>
</evidence>
<evidence type="ECO:0000256" key="3">
    <source>
        <dbReference type="ARBA" id="ARBA00022670"/>
    </source>
</evidence>
<dbReference type="GO" id="GO:0004176">
    <property type="term" value="F:ATP-dependent peptidase activity"/>
    <property type="evidence" value="ECO:0007669"/>
    <property type="project" value="InterPro"/>
</dbReference>
<dbReference type="InterPro" id="IPR004634">
    <property type="entry name" value="Pept_S49_pIV"/>
</dbReference>
<dbReference type="InterPro" id="IPR029045">
    <property type="entry name" value="ClpP/crotonase-like_dom_sf"/>
</dbReference>
<dbReference type="InterPro" id="IPR047217">
    <property type="entry name" value="S49_SppA_67K_type_N"/>
</dbReference>
<feature type="domain" description="Peptidase S49" evidence="9">
    <location>
        <begin position="128"/>
        <end position="279"/>
    </location>
</feature>
<dbReference type="InterPro" id="IPR001907">
    <property type="entry name" value="ClpP"/>
</dbReference>
<evidence type="ECO:0000256" key="2">
    <source>
        <dbReference type="ARBA" id="ARBA00008683"/>
    </source>
</evidence>
<evidence type="ECO:0000256" key="7">
    <source>
        <dbReference type="PIRNR" id="PIRNR001217"/>
    </source>
</evidence>
<gene>
    <name evidence="10" type="primary">sppA</name>
    <name evidence="10" type="ORF">I4641_23700</name>
</gene>
<feature type="active site" description="Nucleophile" evidence="8">
    <location>
        <position position="397"/>
    </location>
</feature>
<evidence type="ECO:0000256" key="1">
    <source>
        <dbReference type="ARBA" id="ARBA00004370"/>
    </source>
</evidence>
<dbReference type="PRINTS" id="PR00127">
    <property type="entry name" value="CLPPROTEASEP"/>
</dbReference>
<feature type="active site" description="Proton donor/acceptor" evidence="8">
    <location>
        <position position="196"/>
    </location>
</feature>
<keyword evidence="11" id="KW-1185">Reference proteome</keyword>
<keyword evidence="7" id="KW-0997">Cell inner membrane</keyword>
<dbReference type="PANTHER" id="PTHR33209">
    <property type="entry name" value="PROTEASE 4"/>
    <property type="match status" value="1"/>
</dbReference>
<dbReference type="InterPro" id="IPR047272">
    <property type="entry name" value="S49_SppA_C"/>
</dbReference>
<comment type="similarity">
    <text evidence="2 7">Belongs to the peptidase S49 family.</text>
</comment>
<keyword evidence="3 7" id="KW-0645">Protease</keyword>
<organism evidence="10 11">
    <name type="scientific">Waterburya agarophytonicola KI4</name>
    <dbReference type="NCBI Taxonomy" id="2874699"/>
    <lineage>
        <taxon>Bacteria</taxon>
        <taxon>Bacillati</taxon>
        <taxon>Cyanobacteriota</taxon>
        <taxon>Cyanophyceae</taxon>
        <taxon>Pleurocapsales</taxon>
        <taxon>Hyellaceae</taxon>
        <taxon>Waterburya</taxon>
        <taxon>Waterburya agarophytonicola</taxon>
    </lineage>
</organism>
<evidence type="ECO:0000259" key="9">
    <source>
        <dbReference type="Pfam" id="PF01343"/>
    </source>
</evidence>
<dbReference type="CDD" id="cd07023">
    <property type="entry name" value="S49_Sppa_N_C"/>
    <property type="match status" value="1"/>
</dbReference>
<dbReference type="EC" id="3.4.21.-" evidence="7"/>
<dbReference type="InterPro" id="IPR004635">
    <property type="entry name" value="Pept_S49_SppA"/>
</dbReference>
<protein>
    <recommendedName>
        <fullName evidence="7">Protease 4</fullName>
        <ecNumber evidence="7">3.4.21.-</ecNumber>
    </recommendedName>
    <alternativeName>
        <fullName evidence="7">Endopeptidase IV</fullName>
    </alternativeName>
    <alternativeName>
        <fullName evidence="7">Protease IV</fullName>
    </alternativeName>
    <alternativeName>
        <fullName evidence="7">Signal peptide peptidase</fullName>
    </alternativeName>
</protein>
<dbReference type="AlphaFoldDB" id="A0A964FIL2"/>
<dbReference type="GO" id="GO:0004252">
    <property type="term" value="F:serine-type endopeptidase activity"/>
    <property type="evidence" value="ECO:0007669"/>
    <property type="project" value="InterPro"/>
</dbReference>
<accession>A0A964FIL2</accession>
<keyword evidence="5" id="KW-0720">Serine protease</keyword>
<evidence type="ECO:0000256" key="6">
    <source>
        <dbReference type="ARBA" id="ARBA00023136"/>
    </source>
</evidence>
<dbReference type="NCBIfam" id="TIGR00706">
    <property type="entry name" value="SppA_dom"/>
    <property type="match status" value="1"/>
</dbReference>